<reference evidence="1 2" key="1">
    <citation type="submission" date="2019-07" db="EMBL/GenBank/DDBJ databases">
        <title>Genome assembly of Bacillus simplex strain GGC-P6A.</title>
        <authorList>
            <person name="Jennings M.E."/>
            <person name="Barton H.A."/>
        </authorList>
    </citation>
    <scope>NUCLEOTIDE SEQUENCE [LARGE SCALE GENOMIC DNA]</scope>
    <source>
        <strain evidence="1 2">GGC-P6A</strain>
    </source>
</reference>
<sequence>MIIGDVYMNWNWNETTIDFPFSSENLKNLLSTVSRKENRFSQFEFIKWCDNLTMAFEEDEAEVSNELDEIAFGIARDIECQWDLFLVNTYSFKELQNLDLSKVNLPQDWFIEWLKQLNEE</sequence>
<dbReference type="AlphaFoldDB" id="A0A8B5Y4S9"/>
<dbReference type="RefSeq" id="WP_144476857.1">
    <property type="nucleotide sequence ID" value="NZ_VNKI01000001.1"/>
</dbReference>
<name>A0A8B5Y4S9_9BACI</name>
<evidence type="ECO:0000313" key="2">
    <source>
        <dbReference type="Proteomes" id="UP000317770"/>
    </source>
</evidence>
<evidence type="ECO:0000313" key="1">
    <source>
        <dbReference type="EMBL" id="TVX84130.1"/>
    </source>
</evidence>
<accession>A0A8B5Y4S9</accession>
<protein>
    <submittedName>
        <fullName evidence="1">Uncharacterized protein</fullName>
    </submittedName>
</protein>
<dbReference type="EMBL" id="VNKI01000001">
    <property type="protein sequence ID" value="TVX84130.1"/>
    <property type="molecule type" value="Genomic_DNA"/>
</dbReference>
<organism evidence="1 2">
    <name type="scientific">Peribacillus simplex</name>
    <dbReference type="NCBI Taxonomy" id="1478"/>
    <lineage>
        <taxon>Bacteria</taxon>
        <taxon>Bacillati</taxon>
        <taxon>Bacillota</taxon>
        <taxon>Bacilli</taxon>
        <taxon>Bacillales</taxon>
        <taxon>Bacillaceae</taxon>
        <taxon>Peribacillus</taxon>
    </lineage>
</organism>
<comment type="caution">
    <text evidence="1">The sequence shown here is derived from an EMBL/GenBank/DDBJ whole genome shotgun (WGS) entry which is preliminary data.</text>
</comment>
<proteinExistence type="predicted"/>
<gene>
    <name evidence="1" type="ORF">FQP34_02635</name>
</gene>
<dbReference type="Proteomes" id="UP000317770">
    <property type="component" value="Unassembled WGS sequence"/>
</dbReference>